<feature type="transmembrane region" description="Helical" evidence="1">
    <location>
        <begin position="22"/>
        <end position="41"/>
    </location>
</feature>
<dbReference type="Proteomes" id="UP000240535">
    <property type="component" value="Unassembled WGS sequence"/>
</dbReference>
<dbReference type="RefSeq" id="WP_106870451.1">
    <property type="nucleotide sequence ID" value="NZ_CP053841.1"/>
</dbReference>
<keyword evidence="3" id="KW-1185">Reference proteome</keyword>
<evidence type="ECO:0000256" key="1">
    <source>
        <dbReference type="SAM" id="Phobius"/>
    </source>
</evidence>
<keyword evidence="1" id="KW-0472">Membrane</keyword>
<reference evidence="3" key="1">
    <citation type="submission" date="2017-10" db="EMBL/GenBank/DDBJ databases">
        <title>Campylobacter species from seals.</title>
        <authorList>
            <person name="Gilbert M.J."/>
            <person name="Zomer A.L."/>
            <person name="Timmerman A.J."/>
            <person name="Duim B."/>
            <person name="Wagenaar J.A."/>
        </authorList>
    </citation>
    <scope>NUCLEOTIDE SEQUENCE [LARGE SCALE GENOMIC DNA]</scope>
    <source>
        <strain evidence="3">17S00004-5</strain>
    </source>
</reference>
<sequence length="218" mass="25137">MRKENTLDKIDQYFANKNQNEINMYIAFACLIIFILIYLAIFPMSQEYFDTEERNLNDITSKLNDTNSYLSNKIGPDGDTNYAINKEKNVLDGEINRLNSIKDTNVFFDNKLLEVSSLSNDRKNWAGFLDFLAKNAQENNIKIFYINSQVNNVELKKIQEMLNIDVKLEGAFNNILNYINSIEESEMVVDLNGIDINATKNNLIGGELKISVWGMKYQ</sequence>
<dbReference type="EMBL" id="PDHH01000002">
    <property type="protein sequence ID" value="PSM52699.1"/>
    <property type="molecule type" value="Genomic_DNA"/>
</dbReference>
<organism evidence="2 3">
    <name type="scientific">Campylobacter blaseri</name>
    <dbReference type="NCBI Taxonomy" id="2042961"/>
    <lineage>
        <taxon>Bacteria</taxon>
        <taxon>Pseudomonadati</taxon>
        <taxon>Campylobacterota</taxon>
        <taxon>Epsilonproteobacteria</taxon>
        <taxon>Campylobacterales</taxon>
        <taxon>Campylobacteraceae</taxon>
        <taxon>Campylobacter</taxon>
    </lineage>
</organism>
<evidence type="ECO:0008006" key="4">
    <source>
        <dbReference type="Google" id="ProtNLM"/>
    </source>
</evidence>
<dbReference type="Gene3D" id="3.30.70.60">
    <property type="match status" value="1"/>
</dbReference>
<comment type="caution">
    <text evidence="2">The sequence shown here is derived from an EMBL/GenBank/DDBJ whole genome shotgun (WGS) entry which is preliminary data.</text>
</comment>
<evidence type="ECO:0000313" key="3">
    <source>
        <dbReference type="Proteomes" id="UP000240535"/>
    </source>
</evidence>
<protein>
    <recommendedName>
        <fullName evidence="4">Pilus assembly protein PilO</fullName>
    </recommendedName>
</protein>
<gene>
    <name evidence="2" type="ORF">CQ405_02925</name>
</gene>
<dbReference type="OrthoDB" id="5362696at2"/>
<name>A0A2P8R2I4_9BACT</name>
<keyword evidence="1" id="KW-1133">Transmembrane helix</keyword>
<proteinExistence type="predicted"/>
<dbReference type="InterPro" id="IPR014717">
    <property type="entry name" value="Transl_elong_EF1B/ribsomal_bS6"/>
</dbReference>
<dbReference type="AlphaFoldDB" id="A0A2P8R2I4"/>
<keyword evidence="1" id="KW-0812">Transmembrane</keyword>
<accession>A0A2P8R2I4</accession>
<evidence type="ECO:0000313" key="2">
    <source>
        <dbReference type="EMBL" id="PSM52699.1"/>
    </source>
</evidence>